<keyword evidence="8 11" id="KW-0560">Oxidoreductase</keyword>
<dbReference type="InterPro" id="IPR003710">
    <property type="entry name" value="ApbA"/>
</dbReference>
<keyword evidence="15" id="KW-1185">Reference proteome</keyword>
<dbReference type="GO" id="GO:0008677">
    <property type="term" value="F:2-dehydropantoate 2-reductase activity"/>
    <property type="evidence" value="ECO:0007669"/>
    <property type="project" value="UniProtKB-EC"/>
</dbReference>
<accession>J0ZL24</accession>
<dbReference type="Gene3D" id="3.40.50.720">
    <property type="entry name" value="NAD(P)-binding Rossmann-like Domain"/>
    <property type="match status" value="1"/>
</dbReference>
<feature type="domain" description="Ketopantoate reductase N-terminal" evidence="12">
    <location>
        <begin position="4"/>
        <end position="144"/>
    </location>
</feature>
<feature type="domain" description="Ketopantoate reductase C-terminal" evidence="13">
    <location>
        <begin position="179"/>
        <end position="303"/>
    </location>
</feature>
<dbReference type="RefSeq" id="WP_008040197.1">
    <property type="nucleotide sequence ID" value="NZ_JH725147.1"/>
</dbReference>
<comment type="catalytic activity">
    <reaction evidence="10 11">
        <text>(R)-pantoate + NADP(+) = 2-dehydropantoate + NADPH + H(+)</text>
        <dbReference type="Rhea" id="RHEA:16233"/>
        <dbReference type="ChEBI" id="CHEBI:11561"/>
        <dbReference type="ChEBI" id="CHEBI:15378"/>
        <dbReference type="ChEBI" id="CHEBI:15980"/>
        <dbReference type="ChEBI" id="CHEBI:57783"/>
        <dbReference type="ChEBI" id="CHEBI:58349"/>
        <dbReference type="EC" id="1.1.1.169"/>
    </reaction>
</comment>
<evidence type="ECO:0000259" key="13">
    <source>
        <dbReference type="Pfam" id="PF08546"/>
    </source>
</evidence>
<evidence type="ECO:0000256" key="5">
    <source>
        <dbReference type="ARBA" id="ARBA00019465"/>
    </source>
</evidence>
<reference evidence="14 15" key="1">
    <citation type="submission" date="2012-03" db="EMBL/GenBank/DDBJ databases">
        <title>The Genome Sequence of Bartonella tamiae Th239.</title>
        <authorList>
            <consortium name="The Broad Institute Genome Sequencing Platform"/>
            <consortium name="The Broad Institute Genome Sequencing Center for Infectious Disease"/>
            <person name="Feldgarden M."/>
            <person name="Kirby J."/>
            <person name="Kosoy M."/>
            <person name="Birtles R."/>
            <person name="Probert W.S."/>
            <person name="Chiaraviglio L."/>
            <person name="Young S.K."/>
            <person name="Zeng Q."/>
            <person name="Gargeya S."/>
            <person name="Fitzgerald M."/>
            <person name="Haas B."/>
            <person name="Abouelleil A."/>
            <person name="Alvarado L."/>
            <person name="Arachchi H.M."/>
            <person name="Berlin A."/>
            <person name="Chapman S.B."/>
            <person name="Gearin G."/>
            <person name="Goldberg J."/>
            <person name="Griggs A."/>
            <person name="Gujja S."/>
            <person name="Hansen M."/>
            <person name="Heiman D."/>
            <person name="Howarth C."/>
            <person name="Larimer J."/>
            <person name="Lui A."/>
            <person name="MacDonald P.J.P."/>
            <person name="McCowen C."/>
            <person name="Montmayeur A."/>
            <person name="Murphy C."/>
            <person name="Neiman D."/>
            <person name="Pearson M."/>
            <person name="Priest M."/>
            <person name="Roberts A."/>
            <person name="Saif S."/>
            <person name="Shea T."/>
            <person name="Sisk P."/>
            <person name="Stolte C."/>
            <person name="Sykes S."/>
            <person name="Wortman J."/>
            <person name="Nusbaum C."/>
            <person name="Birren B."/>
        </authorList>
    </citation>
    <scope>NUCLEOTIDE SEQUENCE [LARGE SCALE GENOMIC DNA]</scope>
    <source>
        <strain evidence="14 15">Th239</strain>
    </source>
</reference>
<evidence type="ECO:0000256" key="7">
    <source>
        <dbReference type="ARBA" id="ARBA00022857"/>
    </source>
</evidence>
<evidence type="ECO:0000256" key="2">
    <source>
        <dbReference type="ARBA" id="ARBA00004994"/>
    </source>
</evidence>
<dbReference type="InterPro" id="IPR013328">
    <property type="entry name" value="6PGD_dom2"/>
</dbReference>
<comment type="pathway">
    <text evidence="2 11">Cofactor biosynthesis; (R)-pantothenate biosynthesis; (R)-pantoate from 3-methyl-2-oxobutanoate: step 2/2.</text>
</comment>
<dbReference type="eggNOG" id="COG1893">
    <property type="taxonomic scope" value="Bacteria"/>
</dbReference>
<comment type="caution">
    <text evidence="14">The sequence shown here is derived from an EMBL/GenBank/DDBJ whole genome shotgun (WGS) entry which is preliminary data.</text>
</comment>
<dbReference type="EMBL" id="AIMB01000008">
    <property type="protein sequence ID" value="EJF89098.1"/>
    <property type="molecule type" value="Genomic_DNA"/>
</dbReference>
<organism evidence="14 15">
    <name type="scientific">Bartonella tamiae Th239</name>
    <dbReference type="NCBI Taxonomy" id="1094558"/>
    <lineage>
        <taxon>Bacteria</taxon>
        <taxon>Pseudomonadati</taxon>
        <taxon>Pseudomonadota</taxon>
        <taxon>Alphaproteobacteria</taxon>
        <taxon>Hyphomicrobiales</taxon>
        <taxon>Bartonellaceae</taxon>
        <taxon>Bartonella</taxon>
    </lineage>
</organism>
<dbReference type="Pfam" id="PF02558">
    <property type="entry name" value="ApbA"/>
    <property type="match status" value="1"/>
</dbReference>
<evidence type="ECO:0000256" key="3">
    <source>
        <dbReference type="ARBA" id="ARBA00007870"/>
    </source>
</evidence>
<evidence type="ECO:0000259" key="12">
    <source>
        <dbReference type="Pfam" id="PF02558"/>
    </source>
</evidence>
<dbReference type="PANTHER" id="PTHR21708">
    <property type="entry name" value="PROBABLE 2-DEHYDROPANTOATE 2-REDUCTASE"/>
    <property type="match status" value="1"/>
</dbReference>
<evidence type="ECO:0000313" key="15">
    <source>
        <dbReference type="Proteomes" id="UP000008952"/>
    </source>
</evidence>
<evidence type="ECO:0000256" key="11">
    <source>
        <dbReference type="RuleBase" id="RU362068"/>
    </source>
</evidence>
<gene>
    <name evidence="14" type="ORF">ME5_01649</name>
</gene>
<comment type="function">
    <text evidence="1 11">Catalyzes the NADPH-dependent reduction of ketopantoate into pantoic acid.</text>
</comment>
<dbReference type="Gene3D" id="1.10.1040.10">
    <property type="entry name" value="N-(1-d-carboxylethyl)-l-norvaline Dehydrogenase, domain 2"/>
    <property type="match status" value="1"/>
</dbReference>
<dbReference type="UniPathway" id="UPA00028">
    <property type="reaction ID" value="UER00004"/>
</dbReference>
<dbReference type="GO" id="GO:0015940">
    <property type="term" value="P:pantothenate biosynthetic process"/>
    <property type="evidence" value="ECO:0007669"/>
    <property type="project" value="UniProtKB-UniPathway"/>
</dbReference>
<evidence type="ECO:0000256" key="8">
    <source>
        <dbReference type="ARBA" id="ARBA00023002"/>
    </source>
</evidence>
<dbReference type="PATRIC" id="fig|1094558.3.peg.1768"/>
<dbReference type="PANTHER" id="PTHR21708:SF26">
    <property type="entry name" value="2-DEHYDROPANTOATE 2-REDUCTASE"/>
    <property type="match status" value="1"/>
</dbReference>
<protein>
    <recommendedName>
        <fullName evidence="5 11">2-dehydropantoate 2-reductase</fullName>
        <ecNumber evidence="4 11">1.1.1.169</ecNumber>
    </recommendedName>
    <alternativeName>
        <fullName evidence="9 11">Ketopantoate reductase</fullName>
    </alternativeName>
</protein>
<dbReference type="InterPro" id="IPR036291">
    <property type="entry name" value="NAD(P)-bd_dom_sf"/>
</dbReference>
<evidence type="ECO:0000256" key="4">
    <source>
        <dbReference type="ARBA" id="ARBA00013014"/>
    </source>
</evidence>
<dbReference type="OrthoDB" id="9796561at2"/>
<dbReference type="FunFam" id="3.40.50.720:FF:000307">
    <property type="entry name" value="2-dehydropantoate 2-reductase"/>
    <property type="match status" value="1"/>
</dbReference>
<evidence type="ECO:0000256" key="10">
    <source>
        <dbReference type="ARBA" id="ARBA00048793"/>
    </source>
</evidence>
<dbReference type="EC" id="1.1.1.169" evidence="4 11"/>
<dbReference type="FunFam" id="1.10.1040.10:FF:000017">
    <property type="entry name" value="2-dehydropantoate 2-reductase"/>
    <property type="match status" value="1"/>
</dbReference>
<comment type="similarity">
    <text evidence="3 11">Belongs to the ketopantoate reductase family.</text>
</comment>
<sequence>MARILVLGAGAVGGYFGGRLAENGHDVTFLVRQNRQAQLERDGLLIESPSGQAKLKVRAMTQDQLKEFYDFVFLTPKAYDLDSAIESIRPACGADTVIFPILNGMAHMERLNAVFGRNQVMAGCVVIQATLGADGVVHHLNSDALGFFGAQDGGVDGRASSFANLFEGAKGLKVRAVDNAMQRMWDKWVRLATLAGMTCLMRANVGEITRVQGGEAQMMECLRCNNLVATAEGYPLDLEKIDETKTFLVNPHSKTTASMLRDIESGKPTEGDQILGDMVQRAVKYGLNHPILELAYTHVKAYEERRSTRENAGQSH</sequence>
<evidence type="ECO:0000256" key="6">
    <source>
        <dbReference type="ARBA" id="ARBA00022655"/>
    </source>
</evidence>
<keyword evidence="7 11" id="KW-0521">NADP</keyword>
<keyword evidence="6 11" id="KW-0566">Pantothenate biosynthesis</keyword>
<dbReference type="SUPFAM" id="SSF48179">
    <property type="entry name" value="6-phosphogluconate dehydrogenase C-terminal domain-like"/>
    <property type="match status" value="1"/>
</dbReference>
<dbReference type="AlphaFoldDB" id="J0ZL24"/>
<evidence type="ECO:0000256" key="1">
    <source>
        <dbReference type="ARBA" id="ARBA00002919"/>
    </source>
</evidence>
<dbReference type="InterPro" id="IPR051402">
    <property type="entry name" value="KPR-Related"/>
</dbReference>
<dbReference type="Proteomes" id="UP000008952">
    <property type="component" value="Unassembled WGS sequence"/>
</dbReference>
<evidence type="ECO:0000313" key="14">
    <source>
        <dbReference type="EMBL" id="EJF89098.1"/>
    </source>
</evidence>
<name>J0ZL24_9HYPH</name>
<dbReference type="STRING" id="1094558.ME5_01649"/>
<dbReference type="NCBIfam" id="TIGR00745">
    <property type="entry name" value="apbA_panE"/>
    <property type="match status" value="1"/>
</dbReference>
<dbReference type="InterPro" id="IPR008927">
    <property type="entry name" value="6-PGluconate_DH-like_C_sf"/>
</dbReference>
<dbReference type="GO" id="GO:0005737">
    <property type="term" value="C:cytoplasm"/>
    <property type="evidence" value="ECO:0007669"/>
    <property type="project" value="TreeGrafter"/>
</dbReference>
<dbReference type="InterPro" id="IPR013752">
    <property type="entry name" value="KPA_reductase"/>
</dbReference>
<dbReference type="SUPFAM" id="SSF51735">
    <property type="entry name" value="NAD(P)-binding Rossmann-fold domains"/>
    <property type="match status" value="1"/>
</dbReference>
<dbReference type="InterPro" id="IPR013332">
    <property type="entry name" value="KPR_N"/>
</dbReference>
<dbReference type="HOGENOM" id="CLU_031468_6_1_5"/>
<proteinExistence type="inferred from homology"/>
<dbReference type="Pfam" id="PF08546">
    <property type="entry name" value="ApbA_C"/>
    <property type="match status" value="1"/>
</dbReference>
<evidence type="ECO:0000256" key="9">
    <source>
        <dbReference type="ARBA" id="ARBA00032024"/>
    </source>
</evidence>